<feature type="domain" description="HTH LytTR-type" evidence="3">
    <location>
        <begin position="156"/>
        <end position="228"/>
    </location>
</feature>
<dbReference type="InterPro" id="IPR001789">
    <property type="entry name" value="Sig_transdc_resp-reg_receiver"/>
</dbReference>
<dbReference type="EMBL" id="LNAL01000008">
    <property type="protein sequence ID" value="KUG06418.1"/>
    <property type="molecule type" value="Genomic_DNA"/>
</dbReference>
<dbReference type="Pfam" id="PF00072">
    <property type="entry name" value="Response_reg"/>
    <property type="match status" value="1"/>
</dbReference>
<dbReference type="InterPro" id="IPR011006">
    <property type="entry name" value="CheY-like_superfamily"/>
</dbReference>
<dbReference type="Gene3D" id="2.40.50.1020">
    <property type="entry name" value="LytTr DNA-binding domain"/>
    <property type="match status" value="1"/>
</dbReference>
<gene>
    <name evidence="4" type="ORF">ASU33_03410</name>
</gene>
<dbReference type="Proteomes" id="UP000054223">
    <property type="component" value="Unassembled WGS sequence"/>
</dbReference>
<accession>A0A9X0HIC7</accession>
<dbReference type="SMART" id="SM00850">
    <property type="entry name" value="LytTR"/>
    <property type="match status" value="1"/>
</dbReference>
<protein>
    <submittedName>
        <fullName evidence="4">Two-component system response regulator</fullName>
    </submittedName>
</protein>
<dbReference type="AlphaFoldDB" id="A0A9X0HIC7"/>
<dbReference type="PANTHER" id="PTHR37299:SF1">
    <property type="entry name" value="STAGE 0 SPORULATION PROTEIN A HOMOLOG"/>
    <property type="match status" value="1"/>
</dbReference>
<feature type="modified residue" description="4-aspartylphosphate" evidence="1">
    <location>
        <position position="62"/>
    </location>
</feature>
<keyword evidence="1" id="KW-0597">Phosphoprotein</keyword>
<dbReference type="PROSITE" id="PS50110">
    <property type="entry name" value="RESPONSE_REGULATORY"/>
    <property type="match status" value="1"/>
</dbReference>
<dbReference type="SUPFAM" id="SSF52172">
    <property type="entry name" value="CheY-like"/>
    <property type="match status" value="1"/>
</dbReference>
<evidence type="ECO:0000256" key="1">
    <source>
        <dbReference type="PROSITE-ProRule" id="PRU00169"/>
    </source>
</evidence>
<dbReference type="PANTHER" id="PTHR37299">
    <property type="entry name" value="TRANSCRIPTIONAL REGULATOR-RELATED"/>
    <property type="match status" value="1"/>
</dbReference>
<keyword evidence="5" id="KW-1185">Reference proteome</keyword>
<dbReference type="Pfam" id="PF04397">
    <property type="entry name" value="LytTR"/>
    <property type="match status" value="1"/>
</dbReference>
<comment type="caution">
    <text evidence="4">The sequence shown here is derived from an EMBL/GenBank/DDBJ whole genome shotgun (WGS) entry which is preliminary data.</text>
</comment>
<evidence type="ECO:0000313" key="5">
    <source>
        <dbReference type="Proteomes" id="UP000054223"/>
    </source>
</evidence>
<dbReference type="RefSeq" id="WP_059072115.1">
    <property type="nucleotide sequence ID" value="NZ_LNAL01000008.1"/>
</dbReference>
<sequence length="258" mass="28688">MDNATPSRKLTCVIIDDEPLALDLLAGYCAQVPYLELKGQFHDALVGLAFVQDNPVDVVFVDIHMPRITGLQLVQLLPSPGPKVIFTTAYDQYAVQSYELSAADYLLKPIAFERFVQAVNKVRQAPASAPAMPAVVPALTPAPAETAPVPVAPDAMFVKNEHRLQRVAFNDILYIEGMKEYLMIYTLGSKILTLQSFKRVEEVLPPDRFARIHKSYIVALNHIEHVERSKVQVAGRLLPIGDTYRDSFAATIRAYNLL</sequence>
<dbReference type="GO" id="GO:0003677">
    <property type="term" value="F:DNA binding"/>
    <property type="evidence" value="ECO:0007669"/>
    <property type="project" value="InterPro"/>
</dbReference>
<evidence type="ECO:0000259" key="3">
    <source>
        <dbReference type="PROSITE" id="PS50930"/>
    </source>
</evidence>
<dbReference type="GO" id="GO:0000156">
    <property type="term" value="F:phosphorelay response regulator activity"/>
    <property type="evidence" value="ECO:0007669"/>
    <property type="project" value="InterPro"/>
</dbReference>
<dbReference type="PROSITE" id="PS50930">
    <property type="entry name" value="HTH_LYTTR"/>
    <property type="match status" value="1"/>
</dbReference>
<dbReference type="SMART" id="SM00448">
    <property type="entry name" value="REC"/>
    <property type="match status" value="1"/>
</dbReference>
<evidence type="ECO:0000259" key="2">
    <source>
        <dbReference type="PROSITE" id="PS50110"/>
    </source>
</evidence>
<reference evidence="4 5" key="1">
    <citation type="submission" date="2015-11" db="EMBL/GenBank/DDBJ databases">
        <title>Solirubrum puertoriconensis gen. nov. an environmental bacteria isolated in Puerto Rico.</title>
        <authorList>
            <person name="Cuebas-Irizarry M.F."/>
            <person name="Montalvo-Rodriguez R."/>
        </authorList>
    </citation>
    <scope>NUCLEOTIDE SEQUENCE [LARGE SCALE GENOMIC DNA]</scope>
    <source>
        <strain evidence="4 5">MC1A</strain>
    </source>
</reference>
<evidence type="ECO:0000313" key="4">
    <source>
        <dbReference type="EMBL" id="KUG06418.1"/>
    </source>
</evidence>
<dbReference type="OrthoDB" id="1646880at2"/>
<dbReference type="InterPro" id="IPR007492">
    <property type="entry name" value="LytTR_DNA-bd_dom"/>
</dbReference>
<name>A0A9X0HIC7_SOLP1</name>
<feature type="domain" description="Response regulatory" evidence="2">
    <location>
        <begin position="11"/>
        <end position="123"/>
    </location>
</feature>
<dbReference type="InterPro" id="IPR046947">
    <property type="entry name" value="LytR-like"/>
</dbReference>
<dbReference type="Gene3D" id="3.40.50.2300">
    <property type="match status" value="1"/>
</dbReference>
<proteinExistence type="predicted"/>
<organism evidence="4 5">
    <name type="scientific">Solirubrum puertoriconensis</name>
    <dbReference type="NCBI Taxonomy" id="1751427"/>
    <lineage>
        <taxon>Bacteria</taxon>
        <taxon>Pseudomonadati</taxon>
        <taxon>Bacteroidota</taxon>
        <taxon>Cytophagia</taxon>
        <taxon>Cytophagales</taxon>
    </lineage>
</organism>